<keyword evidence="2" id="KW-0413">Isomerase</keyword>
<gene>
    <name evidence="2" type="ORF">FSO04_19930</name>
</gene>
<dbReference type="InterPro" id="IPR058965">
    <property type="entry name" value="SOI/HabA-like"/>
</dbReference>
<reference evidence="2 3" key="1">
    <citation type="journal article" date="2020" name="Int. J. Syst. Evol. Microbiol.">
        <title>Paraburkholderia madseniana sp. nov., a phenolic acid-degrading bacterium isolated from acidic forest soil.</title>
        <authorList>
            <person name="Wilhelm R.C."/>
            <person name="Murphy S.J.L."/>
            <person name="Feriancek N.M."/>
            <person name="Karasz D.C."/>
            <person name="DeRito C.M."/>
            <person name="Newman J.D."/>
            <person name="Buckley D.H."/>
        </authorList>
    </citation>
    <scope>NUCLEOTIDE SEQUENCE [LARGE SCALE GENOMIC DNA]</scope>
    <source>
        <strain evidence="2 3">RP11</strain>
    </source>
</reference>
<feature type="transmembrane region" description="Helical" evidence="1">
    <location>
        <begin position="12"/>
        <end position="33"/>
    </location>
</feature>
<evidence type="ECO:0000256" key="1">
    <source>
        <dbReference type="SAM" id="Phobius"/>
    </source>
</evidence>
<dbReference type="AlphaFoldDB" id="A0A6N6WCI7"/>
<proteinExistence type="predicted"/>
<keyword evidence="1" id="KW-1133">Transmembrane helix</keyword>
<sequence>MIVDIQRRMIGHAALILLIGMLAGAGLLVSLVGGLEWWPGKTMPLHLPISTDAWVRTHLGGMLNAFLIMLAALAMPVVGFDVPGGRRLGWMFVGTGWANTVFYWAAMFAPNRALSFADNRFGSSNLFTVIGLAPALLFTLVSIVAVVLLAYRALR</sequence>
<dbReference type="OrthoDB" id="5739128at2"/>
<evidence type="ECO:0000313" key="3">
    <source>
        <dbReference type="Proteomes" id="UP000463700"/>
    </source>
</evidence>
<dbReference type="Pfam" id="PF26512">
    <property type="entry name" value="SOI"/>
    <property type="match status" value="1"/>
</dbReference>
<dbReference type="Proteomes" id="UP000463700">
    <property type="component" value="Unassembled WGS sequence"/>
</dbReference>
<dbReference type="RefSeq" id="WP_154561663.1">
    <property type="nucleotide sequence ID" value="NZ_JAQQFJ010000009.1"/>
</dbReference>
<protein>
    <submittedName>
        <fullName evidence="2">Isomerase</fullName>
    </submittedName>
</protein>
<accession>A0A6N6WCI7</accession>
<evidence type="ECO:0000313" key="2">
    <source>
        <dbReference type="EMBL" id="KAE8758193.1"/>
    </source>
</evidence>
<feature type="transmembrane region" description="Helical" evidence="1">
    <location>
        <begin position="126"/>
        <end position="151"/>
    </location>
</feature>
<dbReference type="EMBL" id="VOSW01000036">
    <property type="protein sequence ID" value="KAE8758193.1"/>
    <property type="molecule type" value="Genomic_DNA"/>
</dbReference>
<name>A0A6N6WCI7_9BURK</name>
<keyword evidence="1" id="KW-0472">Membrane</keyword>
<feature type="transmembrane region" description="Helical" evidence="1">
    <location>
        <begin position="88"/>
        <end position="106"/>
    </location>
</feature>
<comment type="caution">
    <text evidence="2">The sequence shown here is derived from an EMBL/GenBank/DDBJ whole genome shotgun (WGS) entry which is preliminary data.</text>
</comment>
<keyword evidence="1" id="KW-0812">Transmembrane</keyword>
<dbReference type="GO" id="GO:0016853">
    <property type="term" value="F:isomerase activity"/>
    <property type="evidence" value="ECO:0007669"/>
    <property type="project" value="UniProtKB-KW"/>
</dbReference>
<feature type="transmembrane region" description="Helical" evidence="1">
    <location>
        <begin position="53"/>
        <end position="76"/>
    </location>
</feature>
<organism evidence="2 3">
    <name type="scientific">Paraburkholderia madseniana</name>
    <dbReference type="NCBI Taxonomy" id="2599607"/>
    <lineage>
        <taxon>Bacteria</taxon>
        <taxon>Pseudomonadati</taxon>
        <taxon>Pseudomonadota</taxon>
        <taxon>Betaproteobacteria</taxon>
        <taxon>Burkholderiales</taxon>
        <taxon>Burkholderiaceae</taxon>
        <taxon>Paraburkholderia</taxon>
    </lineage>
</organism>